<reference evidence="3 4" key="1">
    <citation type="journal article" date="2020" name="ISME J.">
        <title>Uncovering the hidden diversity of litter-decomposition mechanisms in mushroom-forming fungi.</title>
        <authorList>
            <person name="Floudas D."/>
            <person name="Bentzer J."/>
            <person name="Ahren D."/>
            <person name="Johansson T."/>
            <person name="Persson P."/>
            <person name="Tunlid A."/>
        </authorList>
    </citation>
    <scope>NUCLEOTIDE SEQUENCE [LARGE SCALE GENOMIC DNA]</scope>
    <source>
        <strain evidence="3 4">CBS 175.51</strain>
    </source>
</reference>
<dbReference type="Gene3D" id="3.40.50.300">
    <property type="entry name" value="P-loop containing nucleotide triphosphate hydrolases"/>
    <property type="match status" value="1"/>
</dbReference>
<evidence type="ECO:0000313" key="3">
    <source>
        <dbReference type="EMBL" id="KAF5324693.1"/>
    </source>
</evidence>
<gene>
    <name evidence="3" type="ORF">D9611_004104</name>
</gene>
<protein>
    <recommendedName>
        <fullName evidence="2">Nephrocystin 3-like N-terminal domain-containing protein</fullName>
    </recommendedName>
</protein>
<dbReference type="Proteomes" id="UP000541558">
    <property type="component" value="Unassembled WGS sequence"/>
</dbReference>
<evidence type="ECO:0000259" key="2">
    <source>
        <dbReference type="Pfam" id="PF24883"/>
    </source>
</evidence>
<feature type="domain" description="Nephrocystin 3-like N-terminal" evidence="2">
    <location>
        <begin position="73"/>
        <end position="246"/>
    </location>
</feature>
<evidence type="ECO:0000313" key="4">
    <source>
        <dbReference type="Proteomes" id="UP000541558"/>
    </source>
</evidence>
<dbReference type="PANTHER" id="PTHR10039">
    <property type="entry name" value="AMELOGENIN"/>
    <property type="match status" value="1"/>
</dbReference>
<sequence length="588" mass="65829">MASVSFFPNSRNITFDGKLSVITAENYYDDSQMPIDSYVLAQVSVAEAMSTSAAVAAMAPPCEPGTRLDVIEKIKTWFLQNDPDKPLMWLTGPAGSGKTAIASALAKICYKEGSLASSFFFTSLTEDKRNKTRLVPSLAYQLWHQGPLEDVIRETFSVVYKHGQSLLGWPLEKQFEELILKPLRNHPTGPTPNWPKVIIIDGLDDCKLADTEPNRNEFEDQAEILALFQKVCADPAFPFRILVTSRPQPLIKRFFSVTAKDISVELFLDGASFNVDADIALFFESQFEILRDEHWPGLPLGWPGEDFVKGLVKASSGNFGFAVSVLSSIYERHNSLQHQLEYLTGLRPADEAETNPWTHFDALQLSVLKKSPKPDVAAQWILAFESEPLKGAPASFVKLLLEAMPADGDFILGNLASIISIPPPEDLVSSYTVYHHCLIDCLKDPKRNKDYFVDETSMKRFLFDRYLIVLKNKGPETGAAATASQNTEFLQRFVTLIPHFEGWTENISPGNAYEPEVYLACDADWWVETIFELLGEDPNVVESIYSNLHRGCRGWPKGCSPACRHWAQAIEKKYTLPQPEQSCVCQLN</sequence>
<dbReference type="OrthoDB" id="5967843at2759"/>
<comment type="caution">
    <text evidence="3">The sequence shown here is derived from an EMBL/GenBank/DDBJ whole genome shotgun (WGS) entry which is preliminary data.</text>
</comment>
<dbReference type="Pfam" id="PF24883">
    <property type="entry name" value="NPHP3_N"/>
    <property type="match status" value="1"/>
</dbReference>
<accession>A0A8H5BKB9</accession>
<dbReference type="SUPFAM" id="SSF52540">
    <property type="entry name" value="P-loop containing nucleoside triphosphate hydrolases"/>
    <property type="match status" value="1"/>
</dbReference>
<dbReference type="AlphaFoldDB" id="A0A8H5BKB9"/>
<keyword evidence="4" id="KW-1185">Reference proteome</keyword>
<dbReference type="EMBL" id="JAACJK010000164">
    <property type="protein sequence ID" value="KAF5324693.1"/>
    <property type="molecule type" value="Genomic_DNA"/>
</dbReference>
<name>A0A8H5BKB9_9AGAR</name>
<dbReference type="PANTHER" id="PTHR10039:SF14">
    <property type="entry name" value="NACHT DOMAIN-CONTAINING PROTEIN"/>
    <property type="match status" value="1"/>
</dbReference>
<evidence type="ECO:0000256" key="1">
    <source>
        <dbReference type="ARBA" id="ARBA00022737"/>
    </source>
</evidence>
<organism evidence="3 4">
    <name type="scientific">Ephemerocybe angulata</name>
    <dbReference type="NCBI Taxonomy" id="980116"/>
    <lineage>
        <taxon>Eukaryota</taxon>
        <taxon>Fungi</taxon>
        <taxon>Dikarya</taxon>
        <taxon>Basidiomycota</taxon>
        <taxon>Agaricomycotina</taxon>
        <taxon>Agaricomycetes</taxon>
        <taxon>Agaricomycetidae</taxon>
        <taxon>Agaricales</taxon>
        <taxon>Agaricineae</taxon>
        <taxon>Psathyrellaceae</taxon>
        <taxon>Ephemerocybe</taxon>
    </lineage>
</organism>
<proteinExistence type="predicted"/>
<dbReference type="InterPro" id="IPR027417">
    <property type="entry name" value="P-loop_NTPase"/>
</dbReference>
<keyword evidence="1" id="KW-0677">Repeat</keyword>
<dbReference type="InterPro" id="IPR056884">
    <property type="entry name" value="NPHP3-like_N"/>
</dbReference>